<dbReference type="InterPro" id="IPR010618">
    <property type="entry name" value="RPF"/>
</dbReference>
<evidence type="ECO:0000256" key="2">
    <source>
        <dbReference type="ARBA" id="ARBA00022729"/>
    </source>
</evidence>
<dbReference type="Pfam" id="PF07501">
    <property type="entry name" value="G5"/>
    <property type="match status" value="1"/>
</dbReference>
<dbReference type="RefSeq" id="WP_380974564.1">
    <property type="nucleotide sequence ID" value="NZ_JBHTEF010000001.1"/>
</dbReference>
<dbReference type="PROSITE" id="PS51109">
    <property type="entry name" value="G5"/>
    <property type="match status" value="1"/>
</dbReference>
<keyword evidence="3" id="KW-0378">Hydrolase</keyword>
<dbReference type="InterPro" id="IPR006311">
    <property type="entry name" value="TAT_signal"/>
</dbReference>
<feature type="region of interest" description="Disordered" evidence="4">
    <location>
        <begin position="202"/>
        <end position="222"/>
    </location>
</feature>
<dbReference type="CDD" id="cd13925">
    <property type="entry name" value="RPF"/>
    <property type="match status" value="1"/>
</dbReference>
<keyword evidence="7" id="KW-1185">Reference proteome</keyword>
<accession>A0ABW2SMH8</accession>
<name>A0ABW2SMH8_9ACTO</name>
<dbReference type="Proteomes" id="UP001596527">
    <property type="component" value="Unassembled WGS sequence"/>
</dbReference>
<dbReference type="EMBL" id="JBHTEF010000001">
    <property type="protein sequence ID" value="MFC7581326.1"/>
    <property type="molecule type" value="Genomic_DNA"/>
</dbReference>
<dbReference type="InterPro" id="IPR023346">
    <property type="entry name" value="Lysozyme-like_dom_sf"/>
</dbReference>
<dbReference type="InterPro" id="IPR011098">
    <property type="entry name" value="G5_dom"/>
</dbReference>
<organism evidence="6 7">
    <name type="scientific">Schaalia naturae</name>
    <dbReference type="NCBI Taxonomy" id="635203"/>
    <lineage>
        <taxon>Bacteria</taxon>
        <taxon>Bacillati</taxon>
        <taxon>Actinomycetota</taxon>
        <taxon>Actinomycetes</taxon>
        <taxon>Actinomycetales</taxon>
        <taxon>Actinomycetaceae</taxon>
        <taxon>Schaalia</taxon>
    </lineage>
</organism>
<dbReference type="Gene3D" id="2.20.230.10">
    <property type="entry name" value="Resuscitation-promoting factor rpfb"/>
    <property type="match status" value="1"/>
</dbReference>
<reference evidence="7" key="1">
    <citation type="journal article" date="2019" name="Int. J. Syst. Evol. Microbiol.">
        <title>The Global Catalogue of Microorganisms (GCM) 10K type strain sequencing project: providing services to taxonomists for standard genome sequencing and annotation.</title>
        <authorList>
            <consortium name="The Broad Institute Genomics Platform"/>
            <consortium name="The Broad Institute Genome Sequencing Center for Infectious Disease"/>
            <person name="Wu L."/>
            <person name="Ma J."/>
        </authorList>
    </citation>
    <scope>NUCLEOTIDE SEQUENCE [LARGE SCALE GENOMIC DNA]</scope>
    <source>
        <strain evidence="7">CCUG 56698</strain>
    </source>
</reference>
<dbReference type="SMART" id="SM01208">
    <property type="entry name" value="G5"/>
    <property type="match status" value="1"/>
</dbReference>
<evidence type="ECO:0000256" key="4">
    <source>
        <dbReference type="SAM" id="MobiDB-lite"/>
    </source>
</evidence>
<feature type="region of interest" description="Disordered" evidence="4">
    <location>
        <begin position="269"/>
        <end position="291"/>
    </location>
</feature>
<protein>
    <submittedName>
        <fullName evidence="6">Transglycosylase family protein</fullName>
    </submittedName>
</protein>
<proteinExistence type="inferred from homology"/>
<dbReference type="SUPFAM" id="SSF53955">
    <property type="entry name" value="Lysozyme-like"/>
    <property type="match status" value="1"/>
</dbReference>
<feature type="domain" description="G5" evidence="5">
    <location>
        <begin position="196"/>
        <end position="275"/>
    </location>
</feature>
<comment type="similarity">
    <text evidence="1">Belongs to the transglycosylase family. Rpf subfamily.</text>
</comment>
<dbReference type="Gene3D" id="1.10.530.10">
    <property type="match status" value="1"/>
</dbReference>
<evidence type="ECO:0000259" key="5">
    <source>
        <dbReference type="PROSITE" id="PS51109"/>
    </source>
</evidence>
<evidence type="ECO:0000313" key="7">
    <source>
        <dbReference type="Proteomes" id="UP001596527"/>
    </source>
</evidence>
<dbReference type="InterPro" id="IPR007137">
    <property type="entry name" value="DUF348"/>
</dbReference>
<sequence>MVSFTPTRRQILGASSALSLGIVAIAGVAVAASHRSVVLEVDGVSTPVSGFERTVGDVLAAQDVSISAHDLVAPAADQPVADGQTIVVRTASQYKVTVDGEPVQAWSTGDSIDAVLDEVAGGGAVVMAADRSTQREALPVVTASGTLPVVADGSSHEVEAGPGDDVTGLLAKAGVTVGPIDRVAFSQQDGRTALTVTRVTRGERTDTQAVPFPTEERDDDTLAQGTQQVLQEGRDGQVSTTYYEETVGGRTTVSVKVGESSTDPVSRILVNGTKEPQPASSSASSGSSSAGSAVGGDVWAALANCESGGNPATNTGNGFYGMYQFTLGTWQAMGGTGLPSEASAATQTAMAQRLQASAGWGQWPACAASLGLR</sequence>
<keyword evidence="2" id="KW-0732">Signal</keyword>
<evidence type="ECO:0000256" key="3">
    <source>
        <dbReference type="ARBA" id="ARBA00022801"/>
    </source>
</evidence>
<dbReference type="Pfam" id="PF03990">
    <property type="entry name" value="DUF348"/>
    <property type="match status" value="3"/>
</dbReference>
<evidence type="ECO:0000313" key="6">
    <source>
        <dbReference type="EMBL" id="MFC7581326.1"/>
    </source>
</evidence>
<dbReference type="Pfam" id="PF06737">
    <property type="entry name" value="Transglycosylas"/>
    <property type="match status" value="1"/>
</dbReference>
<gene>
    <name evidence="6" type="ORF">ACFQWG_08975</name>
</gene>
<dbReference type="PROSITE" id="PS51318">
    <property type="entry name" value="TAT"/>
    <property type="match status" value="1"/>
</dbReference>
<comment type="caution">
    <text evidence="6">The sequence shown here is derived from an EMBL/GenBank/DDBJ whole genome shotgun (WGS) entry which is preliminary data.</text>
</comment>
<evidence type="ECO:0000256" key="1">
    <source>
        <dbReference type="ARBA" id="ARBA00010830"/>
    </source>
</evidence>
<feature type="compositionally biased region" description="Low complexity" evidence="4">
    <location>
        <begin position="279"/>
        <end position="291"/>
    </location>
</feature>